<gene>
    <name evidence="1" type="ORF">RsS93_39870</name>
</gene>
<evidence type="ECO:0000313" key="2">
    <source>
        <dbReference type="Proteomes" id="UP000390335"/>
    </source>
</evidence>
<reference evidence="1 2" key="1">
    <citation type="journal article" date="2020" name="Genome Biol. Evol.">
        <title>Rhizobium dioscoreae sp. nov., a plant growth-promoting bacterium isolated from yam (Dioscorea species).</title>
        <authorList>
            <person name="Ouyabe M."/>
            <person name="Tanaka N."/>
            <person name="Shiwa Y."/>
            <person name="Fujita N."/>
            <person name="Kikuno H."/>
            <person name="Babil P."/>
            <person name="Shiwachi H."/>
        </authorList>
    </citation>
    <scope>NUCLEOTIDE SEQUENCE [LARGE SCALE GENOMIC DNA]</scope>
    <source>
        <strain evidence="1 2">S-93</strain>
    </source>
</reference>
<protein>
    <submittedName>
        <fullName evidence="1">Uncharacterized protein</fullName>
    </submittedName>
</protein>
<dbReference type="EMBL" id="BLAJ01000004">
    <property type="protein sequence ID" value="GES51373.1"/>
    <property type="molecule type" value="Genomic_DNA"/>
</dbReference>
<proteinExistence type="predicted"/>
<sequence>MTALMADMLKALLPEAAAARVASILMILLDGATIDARAFHNPSIATKA</sequence>
<keyword evidence="2" id="KW-1185">Reference proteome</keyword>
<comment type="caution">
    <text evidence="1">The sequence shown here is derived from an EMBL/GenBank/DDBJ whole genome shotgun (WGS) entry which is preliminary data.</text>
</comment>
<evidence type="ECO:0000313" key="1">
    <source>
        <dbReference type="EMBL" id="GES51373.1"/>
    </source>
</evidence>
<accession>A0ABQ0Z7W1</accession>
<dbReference type="Proteomes" id="UP000390335">
    <property type="component" value="Unassembled WGS sequence"/>
</dbReference>
<name>A0ABQ0Z7W1_9HYPH</name>
<organism evidence="1 2">
    <name type="scientific">Rhizobium dioscoreae</name>
    <dbReference type="NCBI Taxonomy" id="2653122"/>
    <lineage>
        <taxon>Bacteria</taxon>
        <taxon>Pseudomonadati</taxon>
        <taxon>Pseudomonadota</taxon>
        <taxon>Alphaproteobacteria</taxon>
        <taxon>Hyphomicrobiales</taxon>
        <taxon>Rhizobiaceae</taxon>
        <taxon>Rhizobium/Agrobacterium group</taxon>
        <taxon>Rhizobium</taxon>
    </lineage>
</organism>